<protein>
    <submittedName>
        <fullName evidence="2">ISKra4 family transposase</fullName>
    </submittedName>
</protein>
<comment type="caution">
    <text evidence="2">The sequence shown here is derived from an EMBL/GenBank/DDBJ whole genome shotgun (WGS) entry which is preliminary data.</text>
</comment>
<dbReference type="Proteomes" id="UP001183809">
    <property type="component" value="Unassembled WGS sequence"/>
</dbReference>
<feature type="compositionally biased region" description="Low complexity" evidence="1">
    <location>
        <begin position="216"/>
        <end position="232"/>
    </location>
</feature>
<reference evidence="3" key="1">
    <citation type="submission" date="2023-07" db="EMBL/GenBank/DDBJ databases">
        <title>30 novel species of actinomycetes from the DSMZ collection.</title>
        <authorList>
            <person name="Nouioui I."/>
        </authorList>
    </citation>
    <scope>NUCLEOTIDE SEQUENCE [LARGE SCALE GENOMIC DNA]</scope>
    <source>
        <strain evidence="3">DSM 41699</strain>
    </source>
</reference>
<dbReference type="EMBL" id="JAVREY010000152">
    <property type="protein sequence ID" value="MDT0470007.1"/>
    <property type="molecule type" value="Genomic_DNA"/>
</dbReference>
<gene>
    <name evidence="2" type="ORF">RM764_45060</name>
</gene>
<dbReference type="NCBIfam" id="NF033572">
    <property type="entry name" value="transpos_ISKra4"/>
    <property type="match status" value="1"/>
</dbReference>
<evidence type="ECO:0000313" key="3">
    <source>
        <dbReference type="Proteomes" id="UP001183809"/>
    </source>
</evidence>
<keyword evidence="3" id="KW-1185">Reference proteome</keyword>
<accession>A0ABU2UAL3</accession>
<name>A0ABU2UAL3_9ACTN</name>
<evidence type="ECO:0000256" key="1">
    <source>
        <dbReference type="SAM" id="MobiDB-lite"/>
    </source>
</evidence>
<proteinExistence type="predicted"/>
<evidence type="ECO:0000313" key="2">
    <source>
        <dbReference type="EMBL" id="MDT0470007.1"/>
    </source>
</evidence>
<sequence length="509" mass="56290">MDPADTFAASRTRMEEMLARLSDPLMMACTQEVLEDYVTVAGRELMRQIMQDQLDARATAEERRREVTGADGVMRTRAERGHVRLLATTVGRVEVSRIAYRSPASKVGNLHVADAELALPAQLYSRPLQRAVVHEAASGSLRQAAGAVQRATGQMIGTRQLMEICVRAAADINAFYVAPPDAAALRAAAGELLVLSCDATGVNMIPAGLREATRAAAEAQAQAGPQPPSAQLADRERGGRRRMATVTAVYDAAPVVRTAADILPRTAAERETRRREAPRARQREVHASLQLTTAEMIAAMFDQAERRDPEQRRRWIVLVDGNNHQLERIRDEAGRRGIHVDVVIDFVHVLEYLWKAAEDLHPTLPARQTHVADMARTILEGHASRVVADLNAHARARGLQEDSRSAQLPRLQRAIAYLKAKQPCLGYDLALALGWPIATGVIEGCCRYLIKDRLDVTGARWSLTGAEAVLLLRAMIDNGDFDAYWEYHGRLEYERQHTARYQQDFVVAA</sequence>
<feature type="region of interest" description="Disordered" evidence="1">
    <location>
        <begin position="216"/>
        <end position="239"/>
    </location>
</feature>
<organism evidence="2 3">
    <name type="scientific">Streptomyces gibsoniae</name>
    <dbReference type="NCBI Taxonomy" id="3075529"/>
    <lineage>
        <taxon>Bacteria</taxon>
        <taxon>Bacillati</taxon>
        <taxon>Actinomycetota</taxon>
        <taxon>Actinomycetes</taxon>
        <taxon>Kitasatosporales</taxon>
        <taxon>Streptomycetaceae</taxon>
        <taxon>Streptomyces</taxon>
    </lineage>
</organism>
<dbReference type="RefSeq" id="WP_311701435.1">
    <property type="nucleotide sequence ID" value="NZ_JAVREY010000152.1"/>
</dbReference>